<dbReference type="OrthoDB" id="9808017at2"/>
<dbReference type="InterPro" id="IPR052509">
    <property type="entry name" value="Metal_resp_DNA-bind_regulator"/>
</dbReference>
<dbReference type="Gene3D" id="1.10.10.10">
    <property type="entry name" value="Winged helix-like DNA-binding domain superfamily/Winged helix DNA-binding domain"/>
    <property type="match status" value="1"/>
</dbReference>
<sequence length="108" mass="12815">MDIQIPTLLLDGTVLSLLNNKDMYGYALTKTVQTQLPISESTMYPVLRRLKKHELLENYDEPYEGRMRRYYRITEKGRQELQKITADWQQFRNAMDKLLGEGELENDE</sequence>
<accession>A0A1I4EXH1</accession>
<dbReference type="Proteomes" id="UP000181969">
    <property type="component" value="Unassembled WGS sequence"/>
</dbReference>
<dbReference type="AlphaFoldDB" id="A0A1I4EXH1"/>
<dbReference type="InterPro" id="IPR036390">
    <property type="entry name" value="WH_DNA-bd_sf"/>
</dbReference>
<dbReference type="Pfam" id="PF03551">
    <property type="entry name" value="PadR"/>
    <property type="match status" value="1"/>
</dbReference>
<gene>
    <name evidence="2" type="ORF">SAMN05216438_101180</name>
</gene>
<proteinExistence type="predicted"/>
<name>A0A1I4EXH1_9LACT</name>
<dbReference type="EMBL" id="FOTJ01000001">
    <property type="protein sequence ID" value="SFL08841.1"/>
    <property type="molecule type" value="Genomic_DNA"/>
</dbReference>
<evidence type="ECO:0000313" key="3">
    <source>
        <dbReference type="Proteomes" id="UP000181969"/>
    </source>
</evidence>
<dbReference type="InterPro" id="IPR036388">
    <property type="entry name" value="WH-like_DNA-bd_sf"/>
</dbReference>
<reference evidence="2 3" key="1">
    <citation type="submission" date="2016-10" db="EMBL/GenBank/DDBJ databases">
        <authorList>
            <person name="de Groot N.N."/>
        </authorList>
    </citation>
    <scope>NUCLEOTIDE SEQUENCE [LARGE SCALE GENOMIC DNA]</scope>
    <source>
        <strain evidence="2 3">M79</strain>
    </source>
</reference>
<dbReference type="InterPro" id="IPR005149">
    <property type="entry name" value="Tscrpt_reg_PadR_N"/>
</dbReference>
<dbReference type="RefSeq" id="WP_074750388.1">
    <property type="nucleotide sequence ID" value="NZ_CAXVJC010000003.1"/>
</dbReference>
<dbReference type="PANTHER" id="PTHR33169:SF14">
    <property type="entry name" value="TRANSCRIPTIONAL REGULATOR RV3488"/>
    <property type="match status" value="1"/>
</dbReference>
<dbReference type="SUPFAM" id="SSF46785">
    <property type="entry name" value="Winged helix' DNA-binding domain"/>
    <property type="match status" value="1"/>
</dbReference>
<dbReference type="PANTHER" id="PTHR33169">
    <property type="entry name" value="PADR-FAMILY TRANSCRIPTIONAL REGULATOR"/>
    <property type="match status" value="1"/>
</dbReference>
<organism evidence="2 3">
    <name type="scientific">Lactococcus garvieae</name>
    <dbReference type="NCBI Taxonomy" id="1363"/>
    <lineage>
        <taxon>Bacteria</taxon>
        <taxon>Bacillati</taxon>
        <taxon>Bacillota</taxon>
        <taxon>Bacilli</taxon>
        <taxon>Lactobacillales</taxon>
        <taxon>Streptococcaceae</taxon>
        <taxon>Lactococcus</taxon>
    </lineage>
</organism>
<evidence type="ECO:0000313" key="2">
    <source>
        <dbReference type="EMBL" id="SFL08841.1"/>
    </source>
</evidence>
<feature type="domain" description="Transcription regulator PadR N-terminal" evidence="1">
    <location>
        <begin position="14"/>
        <end position="83"/>
    </location>
</feature>
<evidence type="ECO:0000259" key="1">
    <source>
        <dbReference type="Pfam" id="PF03551"/>
    </source>
</evidence>
<protein>
    <submittedName>
        <fullName evidence="2">Transcriptional regulator, PadR family</fullName>
    </submittedName>
</protein>